<feature type="domain" description="N-acetyltransferase" evidence="4">
    <location>
        <begin position="42"/>
        <end position="195"/>
    </location>
</feature>
<accession>A0A8S9ZDV8</accession>
<comment type="similarity">
    <text evidence="1">Belongs to the acetyltransferase family.</text>
</comment>
<dbReference type="SUPFAM" id="SSF55729">
    <property type="entry name" value="Acyl-CoA N-acyltransferases (Nat)"/>
    <property type="match status" value="2"/>
</dbReference>
<dbReference type="OrthoDB" id="7305308at2759"/>
<dbReference type="EMBL" id="JABEBT010000138">
    <property type="protein sequence ID" value="KAF7629891.1"/>
    <property type="molecule type" value="Genomic_DNA"/>
</dbReference>
<dbReference type="InterPro" id="IPR000182">
    <property type="entry name" value="GNAT_dom"/>
</dbReference>
<feature type="domain" description="N-acetyltransferase" evidence="4">
    <location>
        <begin position="260"/>
        <end position="428"/>
    </location>
</feature>
<gene>
    <name evidence="5" type="ORF">Mgra_00009120</name>
</gene>
<dbReference type="InterPro" id="IPR051016">
    <property type="entry name" value="Diverse_Substrate_AcTransf"/>
</dbReference>
<dbReference type="PROSITE" id="PS51186">
    <property type="entry name" value="GNAT"/>
    <property type="match status" value="2"/>
</dbReference>
<sequence>MVKQPDNQQLIKSNGFTTKNGLLNGKIVNGINGHLPNNDQQINIRLAKSDDSKALRSLIQELADHQEMPDGPRITAEQIALDFNSGFMHSLVAFSSKGEMAAYALYYLPGSSTQGQIMHLEDLYIRPQFRRRGIGLRLLRELEKIANKQNIPFLEWQVLRSNYGAIKFYKTLPGLIDETDEKEINKSIFWRLSAHAFGHVLRKAAKQEQKETNEKLIMEIHFDECSGSNQVSERNSLHLADQWHSLVTKEGKKDKLRNGDIIRDENESEENINGRKAHKFLNRRLLAKQIHSGLLGAIVVRKDQKAIEGKNKIVGMAFFHRKSYSTWQGRFPVLDNIFVVDAERRKGIGTAIMAELVKIAHSMGATKIQWDAHEPNAIDCQHVPFFKSLNADNLTDDEGWLLYRWYYNQQQNTNGEITNAIENNANIKRIV</sequence>
<dbReference type="Pfam" id="PF00583">
    <property type="entry name" value="Acetyltransf_1"/>
    <property type="match status" value="2"/>
</dbReference>
<dbReference type="Gene3D" id="3.40.630.30">
    <property type="match status" value="2"/>
</dbReference>
<dbReference type="AlphaFoldDB" id="A0A8S9ZDV8"/>
<dbReference type="PANTHER" id="PTHR10545:SF29">
    <property type="entry name" value="GH14572P-RELATED"/>
    <property type="match status" value="1"/>
</dbReference>
<keyword evidence="3" id="KW-0012">Acyltransferase</keyword>
<protein>
    <recommendedName>
        <fullName evidence="4">N-acetyltransferase domain-containing protein</fullName>
    </recommendedName>
</protein>
<reference evidence="5" key="1">
    <citation type="journal article" date="2020" name="Ecol. Evol.">
        <title>Genome structure and content of the rice root-knot nematode (Meloidogyne graminicola).</title>
        <authorList>
            <person name="Phan N.T."/>
            <person name="Danchin E.G.J."/>
            <person name="Klopp C."/>
            <person name="Perfus-Barbeoch L."/>
            <person name="Kozlowski D.K."/>
            <person name="Koutsovoulos G.D."/>
            <person name="Lopez-Roques C."/>
            <person name="Bouchez O."/>
            <person name="Zahm M."/>
            <person name="Besnard G."/>
            <person name="Bellafiore S."/>
        </authorList>
    </citation>
    <scope>NUCLEOTIDE SEQUENCE</scope>
    <source>
        <strain evidence="5">VN-18</strain>
    </source>
</reference>
<comment type="caution">
    <text evidence="5">The sequence shown here is derived from an EMBL/GenBank/DDBJ whole genome shotgun (WGS) entry which is preliminary data.</text>
</comment>
<dbReference type="InterPro" id="IPR016181">
    <property type="entry name" value="Acyl_CoA_acyltransferase"/>
</dbReference>
<organism evidence="5 6">
    <name type="scientific">Meloidogyne graminicola</name>
    <dbReference type="NCBI Taxonomy" id="189291"/>
    <lineage>
        <taxon>Eukaryota</taxon>
        <taxon>Metazoa</taxon>
        <taxon>Ecdysozoa</taxon>
        <taxon>Nematoda</taxon>
        <taxon>Chromadorea</taxon>
        <taxon>Rhabditida</taxon>
        <taxon>Tylenchina</taxon>
        <taxon>Tylenchomorpha</taxon>
        <taxon>Tylenchoidea</taxon>
        <taxon>Meloidogynidae</taxon>
        <taxon>Meloidogyninae</taxon>
        <taxon>Meloidogyne</taxon>
    </lineage>
</organism>
<dbReference type="PANTHER" id="PTHR10545">
    <property type="entry name" value="DIAMINE N-ACETYLTRANSFERASE"/>
    <property type="match status" value="1"/>
</dbReference>
<dbReference type="FunFam" id="3.40.630.30:FF:000064">
    <property type="entry name" value="GNAT family acetyltransferase"/>
    <property type="match status" value="1"/>
</dbReference>
<evidence type="ECO:0000256" key="1">
    <source>
        <dbReference type="ARBA" id="ARBA00008694"/>
    </source>
</evidence>
<dbReference type="CDD" id="cd04301">
    <property type="entry name" value="NAT_SF"/>
    <property type="match status" value="2"/>
</dbReference>
<name>A0A8S9ZDV8_9BILA</name>
<evidence type="ECO:0000256" key="2">
    <source>
        <dbReference type="ARBA" id="ARBA00022679"/>
    </source>
</evidence>
<dbReference type="Proteomes" id="UP000605970">
    <property type="component" value="Unassembled WGS sequence"/>
</dbReference>
<keyword evidence="2" id="KW-0808">Transferase</keyword>
<evidence type="ECO:0000313" key="5">
    <source>
        <dbReference type="EMBL" id="KAF7629891.1"/>
    </source>
</evidence>
<evidence type="ECO:0000256" key="3">
    <source>
        <dbReference type="ARBA" id="ARBA00023315"/>
    </source>
</evidence>
<dbReference type="GO" id="GO:0008080">
    <property type="term" value="F:N-acetyltransferase activity"/>
    <property type="evidence" value="ECO:0007669"/>
    <property type="project" value="TreeGrafter"/>
</dbReference>
<evidence type="ECO:0000259" key="4">
    <source>
        <dbReference type="PROSITE" id="PS51186"/>
    </source>
</evidence>
<keyword evidence="6" id="KW-1185">Reference proteome</keyword>
<evidence type="ECO:0000313" key="6">
    <source>
        <dbReference type="Proteomes" id="UP000605970"/>
    </source>
</evidence>
<proteinExistence type="inferred from homology"/>